<dbReference type="STRING" id="1036611.A0A1L9P2Q8"/>
<evidence type="ECO:0000313" key="4">
    <source>
        <dbReference type="EMBL" id="OJI95830.1"/>
    </source>
</evidence>
<gene>
    <name evidence="4" type="ORF">ASPVEDRAFT_35142</name>
</gene>
<organism evidence="4 5">
    <name type="scientific">Aspergillus versicolor CBS 583.65</name>
    <dbReference type="NCBI Taxonomy" id="1036611"/>
    <lineage>
        <taxon>Eukaryota</taxon>
        <taxon>Fungi</taxon>
        <taxon>Dikarya</taxon>
        <taxon>Ascomycota</taxon>
        <taxon>Pezizomycotina</taxon>
        <taxon>Eurotiomycetes</taxon>
        <taxon>Eurotiomycetidae</taxon>
        <taxon>Eurotiales</taxon>
        <taxon>Aspergillaceae</taxon>
        <taxon>Aspergillus</taxon>
        <taxon>Aspergillus subgen. Nidulantes</taxon>
    </lineage>
</organism>
<dbReference type="AlphaFoldDB" id="A0A1L9P2Q8"/>
<sequence>MKLTSAFAVLPFAVAASKSEQANYIGCFTSSGSLANQGSYTFESVGHCLNTCEAGDFKYAAVQKNDCFCGNAVPEQTDLTADDQCGSPCPGFAGDNCGGRAAWSVYFGRNGSKPDWLSSSSVAVTSTSTVGATSSESSTSSTSSASTSTSQHAIPSSGSPTSSASVSKDPSASASTSSIDPTNTPNSASRRFKFGF</sequence>
<dbReference type="EMBL" id="KV878125">
    <property type="protein sequence ID" value="OJI95830.1"/>
    <property type="molecule type" value="Genomic_DNA"/>
</dbReference>
<feature type="signal peptide" evidence="2">
    <location>
        <begin position="1"/>
        <end position="19"/>
    </location>
</feature>
<feature type="chain" id="PRO_5012069601" description="WSC domain-containing protein" evidence="2">
    <location>
        <begin position="20"/>
        <end position="196"/>
    </location>
</feature>
<keyword evidence="2" id="KW-0732">Signal</keyword>
<dbReference type="VEuPathDB" id="FungiDB:ASPVEDRAFT_35142"/>
<evidence type="ECO:0000313" key="5">
    <source>
        <dbReference type="Proteomes" id="UP000184073"/>
    </source>
</evidence>
<dbReference type="PROSITE" id="PS51212">
    <property type="entry name" value="WSC"/>
    <property type="match status" value="1"/>
</dbReference>
<dbReference type="Proteomes" id="UP000184073">
    <property type="component" value="Unassembled WGS sequence"/>
</dbReference>
<proteinExistence type="predicted"/>
<evidence type="ECO:0000259" key="3">
    <source>
        <dbReference type="PROSITE" id="PS51212"/>
    </source>
</evidence>
<keyword evidence="5" id="KW-1185">Reference proteome</keyword>
<dbReference type="GeneID" id="63726444"/>
<dbReference type="OrthoDB" id="2019572at2759"/>
<feature type="region of interest" description="Disordered" evidence="1">
    <location>
        <begin position="129"/>
        <end position="196"/>
    </location>
</feature>
<feature type="domain" description="WSC" evidence="3">
    <location>
        <begin position="21"/>
        <end position="109"/>
    </location>
</feature>
<dbReference type="InterPro" id="IPR002889">
    <property type="entry name" value="WSC_carb-bd"/>
</dbReference>
<accession>A0A1L9P2Q8</accession>
<feature type="compositionally biased region" description="Low complexity" evidence="1">
    <location>
        <begin position="129"/>
        <end position="182"/>
    </location>
</feature>
<reference evidence="5" key="1">
    <citation type="journal article" date="2017" name="Genome Biol.">
        <title>Comparative genomics reveals high biological diversity and specific adaptations in the industrially and medically important fungal genus Aspergillus.</title>
        <authorList>
            <person name="de Vries R.P."/>
            <person name="Riley R."/>
            <person name="Wiebenga A."/>
            <person name="Aguilar-Osorio G."/>
            <person name="Amillis S."/>
            <person name="Uchima C.A."/>
            <person name="Anderluh G."/>
            <person name="Asadollahi M."/>
            <person name="Askin M."/>
            <person name="Barry K."/>
            <person name="Battaglia E."/>
            <person name="Bayram O."/>
            <person name="Benocci T."/>
            <person name="Braus-Stromeyer S.A."/>
            <person name="Caldana C."/>
            <person name="Canovas D."/>
            <person name="Cerqueira G.C."/>
            <person name="Chen F."/>
            <person name="Chen W."/>
            <person name="Choi C."/>
            <person name="Clum A."/>
            <person name="Dos Santos R.A."/>
            <person name="Damasio A.R."/>
            <person name="Diallinas G."/>
            <person name="Emri T."/>
            <person name="Fekete E."/>
            <person name="Flipphi M."/>
            <person name="Freyberg S."/>
            <person name="Gallo A."/>
            <person name="Gournas C."/>
            <person name="Habgood R."/>
            <person name="Hainaut M."/>
            <person name="Harispe M.L."/>
            <person name="Henrissat B."/>
            <person name="Hilden K.S."/>
            <person name="Hope R."/>
            <person name="Hossain A."/>
            <person name="Karabika E."/>
            <person name="Karaffa L."/>
            <person name="Karanyi Z."/>
            <person name="Krasevec N."/>
            <person name="Kuo A."/>
            <person name="Kusch H."/>
            <person name="LaButti K."/>
            <person name="Lagendijk E.L."/>
            <person name="Lapidus A."/>
            <person name="Levasseur A."/>
            <person name="Lindquist E."/>
            <person name="Lipzen A."/>
            <person name="Logrieco A.F."/>
            <person name="MacCabe A."/>
            <person name="Maekelae M.R."/>
            <person name="Malavazi I."/>
            <person name="Melin P."/>
            <person name="Meyer V."/>
            <person name="Mielnichuk N."/>
            <person name="Miskei M."/>
            <person name="Molnar A.P."/>
            <person name="Mule G."/>
            <person name="Ngan C.Y."/>
            <person name="Orejas M."/>
            <person name="Orosz E."/>
            <person name="Ouedraogo J.P."/>
            <person name="Overkamp K.M."/>
            <person name="Park H.-S."/>
            <person name="Perrone G."/>
            <person name="Piumi F."/>
            <person name="Punt P.J."/>
            <person name="Ram A.F."/>
            <person name="Ramon A."/>
            <person name="Rauscher S."/>
            <person name="Record E."/>
            <person name="Riano-Pachon D.M."/>
            <person name="Robert V."/>
            <person name="Roehrig J."/>
            <person name="Ruller R."/>
            <person name="Salamov A."/>
            <person name="Salih N.S."/>
            <person name="Samson R.A."/>
            <person name="Sandor E."/>
            <person name="Sanguinetti M."/>
            <person name="Schuetze T."/>
            <person name="Sepcic K."/>
            <person name="Shelest E."/>
            <person name="Sherlock G."/>
            <person name="Sophianopoulou V."/>
            <person name="Squina F.M."/>
            <person name="Sun H."/>
            <person name="Susca A."/>
            <person name="Todd R.B."/>
            <person name="Tsang A."/>
            <person name="Unkles S.E."/>
            <person name="van de Wiele N."/>
            <person name="van Rossen-Uffink D."/>
            <person name="Oliveira J.V."/>
            <person name="Vesth T.C."/>
            <person name="Visser J."/>
            <person name="Yu J.-H."/>
            <person name="Zhou M."/>
            <person name="Andersen M.R."/>
            <person name="Archer D.B."/>
            <person name="Baker S.E."/>
            <person name="Benoit I."/>
            <person name="Brakhage A.A."/>
            <person name="Braus G.H."/>
            <person name="Fischer R."/>
            <person name="Frisvad J.C."/>
            <person name="Goldman G.H."/>
            <person name="Houbraken J."/>
            <person name="Oakley B."/>
            <person name="Pocsi I."/>
            <person name="Scazzocchio C."/>
            <person name="Seiboth B."/>
            <person name="vanKuyk P.A."/>
            <person name="Wortman J."/>
            <person name="Dyer P.S."/>
            <person name="Grigoriev I.V."/>
        </authorList>
    </citation>
    <scope>NUCLEOTIDE SEQUENCE [LARGE SCALE GENOMIC DNA]</scope>
    <source>
        <strain evidence="5">CBS 583.65</strain>
    </source>
</reference>
<dbReference type="Pfam" id="PF01822">
    <property type="entry name" value="WSC"/>
    <property type="match status" value="1"/>
</dbReference>
<dbReference type="SMART" id="SM00321">
    <property type="entry name" value="WSC"/>
    <property type="match status" value="1"/>
</dbReference>
<name>A0A1L9P2Q8_ASPVE</name>
<evidence type="ECO:0000256" key="1">
    <source>
        <dbReference type="SAM" id="MobiDB-lite"/>
    </source>
</evidence>
<dbReference type="RefSeq" id="XP_040661593.1">
    <property type="nucleotide sequence ID" value="XM_040810933.1"/>
</dbReference>
<protein>
    <recommendedName>
        <fullName evidence="3">WSC domain-containing protein</fullName>
    </recommendedName>
</protein>
<evidence type="ECO:0000256" key="2">
    <source>
        <dbReference type="SAM" id="SignalP"/>
    </source>
</evidence>